<accession>A0A7S0EPX6</accession>
<reference evidence="1" key="1">
    <citation type="submission" date="2021-01" db="EMBL/GenBank/DDBJ databases">
        <authorList>
            <person name="Corre E."/>
            <person name="Pelletier E."/>
            <person name="Niang G."/>
            <person name="Scheremetjew M."/>
            <person name="Finn R."/>
            <person name="Kale V."/>
            <person name="Holt S."/>
            <person name="Cochrane G."/>
            <person name="Meng A."/>
            <person name="Brown T."/>
            <person name="Cohen L."/>
        </authorList>
    </citation>
    <scope>NUCLEOTIDE SEQUENCE</scope>
    <source>
        <strain evidence="1">CCMP325</strain>
    </source>
</reference>
<evidence type="ECO:0000313" key="1">
    <source>
        <dbReference type="EMBL" id="CAD8490039.1"/>
    </source>
</evidence>
<dbReference type="EMBL" id="HBEO01020248">
    <property type="protein sequence ID" value="CAD8490039.1"/>
    <property type="molecule type" value="Transcribed_RNA"/>
</dbReference>
<name>A0A7S0EPX6_9CRYP</name>
<sequence length="131" mass="15001">MPRSTENSTYLFLEATVNTYMHGNRVLNPISHLSRTANRRSSSFKSRNTVSSKPRELGISACREEFLLAQGGLDVGFSNCVYKLKSQVCPNSWIYLLIWVDDVQQFPIVDKGEVDVFLGIEIKRERSQRTR</sequence>
<proteinExistence type="predicted"/>
<gene>
    <name evidence="1" type="ORF">HPHI1048_LOCUS13694</name>
</gene>
<organism evidence="1">
    <name type="scientific">Hanusia phi</name>
    <dbReference type="NCBI Taxonomy" id="3032"/>
    <lineage>
        <taxon>Eukaryota</taxon>
        <taxon>Cryptophyceae</taxon>
        <taxon>Pyrenomonadales</taxon>
        <taxon>Geminigeraceae</taxon>
        <taxon>Hanusia</taxon>
    </lineage>
</organism>
<dbReference type="AlphaFoldDB" id="A0A7S0EPX6"/>
<protein>
    <submittedName>
        <fullName evidence="1">Uncharacterized protein</fullName>
    </submittedName>
</protein>